<dbReference type="EMBL" id="JAATIT010000002">
    <property type="protein sequence ID" value="NJB89921.1"/>
    <property type="molecule type" value="Genomic_DNA"/>
</dbReference>
<evidence type="ECO:0000259" key="1">
    <source>
        <dbReference type="Pfam" id="PF08241"/>
    </source>
</evidence>
<proteinExistence type="predicted"/>
<dbReference type="AlphaFoldDB" id="A0A7X5XRW9"/>
<protein>
    <submittedName>
        <fullName evidence="2">SAM-dependent methyltransferase</fullName>
    </submittedName>
</protein>
<keyword evidence="2" id="KW-0489">Methyltransferase</keyword>
<sequence>MANYLARRLTLKPIAPRQCPVCDFHGWFDRFGRPPRLDALCPRCGSLERHRLLFLAMTRGVITEGIDEATDPVLHFAAEPQLERILRARFGNYKTADLFEKADLKINLEEMDLPDGKFRLIIANHVLEHVDDFKASSEIARILTDDGILVAMVPIVEGWETSYENPEITDETGRWLHFGQGDHVRYYGRDFSDRIERGGLKLKHEITAEGSDVVTYGLARGEKVFVFGKR</sequence>
<dbReference type="Pfam" id="PF08241">
    <property type="entry name" value="Methyltransf_11"/>
    <property type="match status" value="1"/>
</dbReference>
<dbReference type="Proteomes" id="UP000535078">
    <property type="component" value="Unassembled WGS sequence"/>
</dbReference>
<dbReference type="Gene3D" id="3.40.50.150">
    <property type="entry name" value="Vaccinia Virus protein VP39"/>
    <property type="match status" value="1"/>
</dbReference>
<dbReference type="InterPro" id="IPR013216">
    <property type="entry name" value="Methyltransf_11"/>
</dbReference>
<name>A0A7X5XRW9_9SPHN</name>
<gene>
    <name evidence="2" type="ORF">GGR90_002096</name>
</gene>
<keyword evidence="3" id="KW-1185">Reference proteome</keyword>
<organism evidence="2 3">
    <name type="scientific">Sphingopyxis italica</name>
    <dbReference type="NCBI Taxonomy" id="1129133"/>
    <lineage>
        <taxon>Bacteria</taxon>
        <taxon>Pseudomonadati</taxon>
        <taxon>Pseudomonadota</taxon>
        <taxon>Alphaproteobacteria</taxon>
        <taxon>Sphingomonadales</taxon>
        <taxon>Sphingomonadaceae</taxon>
        <taxon>Sphingopyxis</taxon>
    </lineage>
</organism>
<dbReference type="SUPFAM" id="SSF53335">
    <property type="entry name" value="S-adenosyl-L-methionine-dependent methyltransferases"/>
    <property type="match status" value="1"/>
</dbReference>
<dbReference type="GO" id="GO:0032259">
    <property type="term" value="P:methylation"/>
    <property type="evidence" value="ECO:0007669"/>
    <property type="project" value="UniProtKB-KW"/>
</dbReference>
<dbReference type="InterPro" id="IPR029063">
    <property type="entry name" value="SAM-dependent_MTases_sf"/>
</dbReference>
<comment type="caution">
    <text evidence="2">The sequence shown here is derived from an EMBL/GenBank/DDBJ whole genome shotgun (WGS) entry which is preliminary data.</text>
</comment>
<feature type="domain" description="Methyltransferase type 11" evidence="1">
    <location>
        <begin position="104"/>
        <end position="150"/>
    </location>
</feature>
<dbReference type="GO" id="GO:0008168">
    <property type="term" value="F:methyltransferase activity"/>
    <property type="evidence" value="ECO:0007669"/>
    <property type="project" value="UniProtKB-KW"/>
</dbReference>
<dbReference type="RefSeq" id="WP_167921372.1">
    <property type="nucleotide sequence ID" value="NZ_JAATIT010000002.1"/>
</dbReference>
<keyword evidence="2" id="KW-0808">Transferase</keyword>
<accession>A0A7X5XRW9</accession>
<evidence type="ECO:0000313" key="3">
    <source>
        <dbReference type="Proteomes" id="UP000535078"/>
    </source>
</evidence>
<evidence type="ECO:0000313" key="2">
    <source>
        <dbReference type="EMBL" id="NJB89921.1"/>
    </source>
</evidence>
<reference evidence="2 3" key="1">
    <citation type="submission" date="2020-03" db="EMBL/GenBank/DDBJ databases">
        <title>Genomic Encyclopedia of Type Strains, Phase IV (KMG-IV): sequencing the most valuable type-strain genomes for metagenomic binning, comparative biology and taxonomic classification.</title>
        <authorList>
            <person name="Goeker M."/>
        </authorList>
    </citation>
    <scope>NUCLEOTIDE SEQUENCE [LARGE SCALE GENOMIC DNA]</scope>
    <source>
        <strain evidence="2 3">DSM 25229</strain>
    </source>
</reference>